<proteinExistence type="predicted"/>
<reference evidence="3 4" key="1">
    <citation type="submission" date="2013-08" db="EMBL/GenBank/DDBJ databases">
        <authorList>
            <person name="Durkin A.S."/>
            <person name="Haft D.R."/>
            <person name="McCorrison J."/>
            <person name="Torralba M."/>
            <person name="Gillis M."/>
            <person name="Haft D.H."/>
            <person name="Methe B."/>
            <person name="Sutton G."/>
            <person name="Nelson K.E."/>
        </authorList>
    </citation>
    <scope>NUCLEOTIDE SEQUENCE [LARGE SCALE GENOMIC DNA]</scope>
    <source>
        <strain evidence="3 4">F0067</strain>
    </source>
</reference>
<name>U2NR17_9BACT</name>
<sequence length="356" mass="40591">MFMKRIFTILLISLAFLTVCAQVQVEQRIDSVQVFIGQQVDMTLSVTAPKGAKVVFPKLEKQHYLVPGLEIVDKKGDTANVDGQVRTSQIYTLTSFDEHLYPIPALTVKVNGKQYQGSTLALKVLTVDVDTLHPNQFFPPKDVQDNPFLASEWTLPFLLSILLLFICGVTLYLWMRLKQNKPIIARVRIVRHIPAHQKALDSIEKIKSDKLITSENQKVYYTQLTDVLRKYIQERFGFNAMEMTSSEIIYCLQQAGDRKMIDELKELFATADLVKFAKYSTLINENDLNLVNAVNFIDQTKQDVQPTEERVVPELSSDEQKVRKNRVTIKTLLYVSAGLIICILLAICWCLFQVLG</sequence>
<dbReference type="Proteomes" id="UP000016648">
    <property type="component" value="Unassembled WGS sequence"/>
</dbReference>
<dbReference type="AlphaFoldDB" id="U2NR17"/>
<evidence type="ECO:0000313" key="3">
    <source>
        <dbReference type="EMBL" id="ERK40460.1"/>
    </source>
</evidence>
<keyword evidence="4" id="KW-1185">Reference proteome</keyword>
<accession>U2NR17</accession>
<evidence type="ECO:0000313" key="4">
    <source>
        <dbReference type="Proteomes" id="UP000016648"/>
    </source>
</evidence>
<feature type="transmembrane region" description="Helical" evidence="1">
    <location>
        <begin position="153"/>
        <end position="174"/>
    </location>
</feature>
<keyword evidence="1" id="KW-0472">Membrane</keyword>
<organism evidence="3 4">
    <name type="scientific">Segatella baroniae F0067</name>
    <dbReference type="NCBI Taxonomy" id="1115809"/>
    <lineage>
        <taxon>Bacteria</taxon>
        <taxon>Pseudomonadati</taxon>
        <taxon>Bacteroidota</taxon>
        <taxon>Bacteroidia</taxon>
        <taxon>Bacteroidales</taxon>
        <taxon>Prevotellaceae</taxon>
        <taxon>Segatella</taxon>
    </lineage>
</organism>
<feature type="transmembrane region" description="Helical" evidence="1">
    <location>
        <begin position="331"/>
        <end position="355"/>
    </location>
</feature>
<feature type="chain" id="PRO_5004631868" description="Oxygen tolerance protein" evidence="2">
    <location>
        <begin position="22"/>
        <end position="356"/>
    </location>
</feature>
<dbReference type="EMBL" id="AWEY01000004">
    <property type="protein sequence ID" value="ERK40460.1"/>
    <property type="molecule type" value="Genomic_DNA"/>
</dbReference>
<evidence type="ECO:0000256" key="1">
    <source>
        <dbReference type="SAM" id="Phobius"/>
    </source>
</evidence>
<keyword evidence="2" id="KW-0732">Signal</keyword>
<gene>
    <name evidence="3" type="ORF">HMPREF9135_1283</name>
</gene>
<dbReference type="PATRIC" id="fig|1115809.3.peg.63"/>
<evidence type="ECO:0008006" key="5">
    <source>
        <dbReference type="Google" id="ProtNLM"/>
    </source>
</evidence>
<comment type="caution">
    <text evidence="3">The sequence shown here is derived from an EMBL/GenBank/DDBJ whole genome shotgun (WGS) entry which is preliminary data.</text>
</comment>
<feature type="signal peptide" evidence="2">
    <location>
        <begin position="1"/>
        <end position="21"/>
    </location>
</feature>
<protein>
    <recommendedName>
        <fullName evidence="5">Oxygen tolerance protein</fullName>
    </recommendedName>
</protein>
<keyword evidence="1" id="KW-0812">Transmembrane</keyword>
<keyword evidence="1" id="KW-1133">Transmembrane helix</keyword>
<evidence type="ECO:0000256" key="2">
    <source>
        <dbReference type="SAM" id="SignalP"/>
    </source>
</evidence>